<dbReference type="Gene3D" id="3.40.50.1820">
    <property type="entry name" value="alpha/beta hydrolase"/>
    <property type="match status" value="1"/>
</dbReference>
<evidence type="ECO:0000259" key="1">
    <source>
        <dbReference type="Pfam" id="PF00561"/>
    </source>
</evidence>
<protein>
    <recommendedName>
        <fullName evidence="1">AB hydrolase-1 domain-containing protein</fullName>
    </recommendedName>
</protein>
<dbReference type="PANTHER" id="PTHR43433">
    <property type="entry name" value="HYDROLASE, ALPHA/BETA FOLD FAMILY PROTEIN"/>
    <property type="match status" value="1"/>
</dbReference>
<gene>
    <name evidence="2" type="ORF">HMPREF1476_02288</name>
</gene>
<keyword evidence="3" id="KW-1185">Reference proteome</keyword>
<dbReference type="InterPro" id="IPR000073">
    <property type="entry name" value="AB_hydrolase_1"/>
</dbReference>
<dbReference type="Proteomes" id="UP000014400">
    <property type="component" value="Unassembled WGS sequence"/>
</dbReference>
<dbReference type="GeneID" id="64062344"/>
<reference evidence="2 3" key="1">
    <citation type="submission" date="2013-04" db="EMBL/GenBank/DDBJ databases">
        <title>The Genome Sequence of Sutterella wadsworthensis HGA0223.</title>
        <authorList>
            <consortium name="The Broad Institute Genomics Platform"/>
            <person name="Earl A."/>
            <person name="Ward D."/>
            <person name="Feldgarden M."/>
            <person name="Gevers D."/>
            <person name="Schmidt T.M."/>
            <person name="Dover J."/>
            <person name="Dai D."/>
            <person name="Walker B."/>
            <person name="Young S."/>
            <person name="Zeng Q."/>
            <person name="Gargeya S."/>
            <person name="Fitzgerald M."/>
            <person name="Haas B."/>
            <person name="Abouelleil A."/>
            <person name="Allen A.W."/>
            <person name="Alvarado L."/>
            <person name="Arachchi H.M."/>
            <person name="Berlin A.M."/>
            <person name="Chapman S.B."/>
            <person name="Gainer-Dewar J."/>
            <person name="Goldberg J."/>
            <person name="Griggs A."/>
            <person name="Gujja S."/>
            <person name="Hansen M."/>
            <person name="Howarth C."/>
            <person name="Imamovic A."/>
            <person name="Ireland A."/>
            <person name="Larimer J."/>
            <person name="McCowan C."/>
            <person name="Murphy C."/>
            <person name="Pearson M."/>
            <person name="Poon T.W."/>
            <person name="Priest M."/>
            <person name="Roberts A."/>
            <person name="Saif S."/>
            <person name="Shea T."/>
            <person name="Sisk P."/>
            <person name="Sykes S."/>
            <person name="Wortman J."/>
            <person name="Nusbaum C."/>
            <person name="Birren B."/>
        </authorList>
    </citation>
    <scope>NUCLEOTIDE SEQUENCE [LARGE SCALE GENOMIC DNA]</scope>
    <source>
        <strain evidence="2 3">HGA0223</strain>
    </source>
</reference>
<dbReference type="Pfam" id="PF00561">
    <property type="entry name" value="Abhydrolase_1"/>
    <property type="match status" value="1"/>
</dbReference>
<dbReference type="SUPFAM" id="SSF53474">
    <property type="entry name" value="alpha/beta-Hydrolases"/>
    <property type="match status" value="1"/>
</dbReference>
<dbReference type="STRING" id="1203554.HMPREF1476_02288"/>
<proteinExistence type="predicted"/>
<comment type="caution">
    <text evidence="2">The sequence shown here is derived from an EMBL/GenBank/DDBJ whole genome shotgun (WGS) entry which is preliminary data.</text>
</comment>
<dbReference type="PATRIC" id="fig|1203554.3.peg.2371"/>
<dbReference type="EMBL" id="ATCF01000038">
    <property type="protein sequence ID" value="EPD97452.1"/>
    <property type="molecule type" value="Genomic_DNA"/>
</dbReference>
<dbReference type="PANTHER" id="PTHR43433:SF5">
    <property type="entry name" value="AB HYDROLASE-1 DOMAIN-CONTAINING PROTEIN"/>
    <property type="match status" value="1"/>
</dbReference>
<organism evidence="2 3">
    <name type="scientific">Sutterella wadsworthensis HGA0223</name>
    <dbReference type="NCBI Taxonomy" id="1203554"/>
    <lineage>
        <taxon>Bacteria</taxon>
        <taxon>Pseudomonadati</taxon>
        <taxon>Pseudomonadota</taxon>
        <taxon>Betaproteobacteria</taxon>
        <taxon>Burkholderiales</taxon>
        <taxon>Sutterellaceae</taxon>
        <taxon>Sutterella</taxon>
    </lineage>
</organism>
<dbReference type="InterPro" id="IPR050471">
    <property type="entry name" value="AB_hydrolase"/>
</dbReference>
<accession>S3BTE5</accession>
<dbReference type="eggNOG" id="COG2267">
    <property type="taxonomic scope" value="Bacteria"/>
</dbReference>
<dbReference type="HOGENOM" id="CLU_020336_0_1_4"/>
<dbReference type="RefSeq" id="WP_016475278.1">
    <property type="nucleotide sequence ID" value="NZ_KE150482.1"/>
</dbReference>
<feature type="domain" description="AB hydrolase-1" evidence="1">
    <location>
        <begin position="25"/>
        <end position="274"/>
    </location>
</feature>
<sequence length="297" mass="32071">MSETAILERQGFRYAYRRRGDEDAPAVVLLMGLGLPKEAWPETLVSGLLAEGFQVITPDNRDAGESTHMTSWQVSGRDVFEAIAKTMIGRPVVGEYALEDMALDLERLLDRLSIRRAHVVGISMGGMIAQVFAAQCPNRAATLTSISSAVGNPRTGFGNLRAIAAVAMTGSDGNSAAQHYTRILRTLAGPQYPPSEAELTEAAKLRLAYDAEATRRQLIALLASGNRSRQVRELTAPTLVIHGRNDPLLPFKAGEETAALIRGAKLIAVDGLGHQLAPALMESYVRWIAEHCHAHPA</sequence>
<dbReference type="InterPro" id="IPR029058">
    <property type="entry name" value="AB_hydrolase_fold"/>
</dbReference>
<evidence type="ECO:0000313" key="2">
    <source>
        <dbReference type="EMBL" id="EPD97452.1"/>
    </source>
</evidence>
<name>S3BTE5_9BURK</name>
<evidence type="ECO:0000313" key="3">
    <source>
        <dbReference type="Proteomes" id="UP000014400"/>
    </source>
</evidence>
<dbReference type="AlphaFoldDB" id="S3BTE5"/>